<evidence type="ECO:0000259" key="1">
    <source>
        <dbReference type="PROSITE" id="PS50815"/>
    </source>
</evidence>
<dbReference type="InterPro" id="IPR003511">
    <property type="entry name" value="HORMA_dom"/>
</dbReference>
<dbReference type="Gene3D" id="3.30.900.10">
    <property type="entry name" value="HORMA domain"/>
    <property type="match status" value="1"/>
</dbReference>
<dbReference type="RefSeq" id="XP_009519194.1">
    <property type="nucleotide sequence ID" value="XM_009520899.1"/>
</dbReference>
<dbReference type="OMA" id="CEYIHSM"/>
<dbReference type="Proteomes" id="UP000002640">
    <property type="component" value="Unassembled WGS sequence"/>
</dbReference>
<dbReference type="SUPFAM" id="SSF56019">
    <property type="entry name" value="The spindle assembly checkpoint protein mad2"/>
    <property type="match status" value="1"/>
</dbReference>
<dbReference type="InParanoid" id="G4YZ48"/>
<dbReference type="PANTHER" id="PTHR11842">
    <property type="entry name" value="MITOTIC SPINDLE ASSEMBLY CHECKPOINT PROTEIN MAD2"/>
    <property type="match status" value="1"/>
</dbReference>
<accession>G4YZ48</accession>
<dbReference type="InterPro" id="IPR045091">
    <property type="entry name" value="Mad2-like"/>
</dbReference>
<dbReference type="AlphaFoldDB" id="G4YZ48"/>
<organism evidence="2 3">
    <name type="scientific">Phytophthora sojae (strain P6497)</name>
    <name type="common">Soybean stem and root rot agent</name>
    <name type="synonym">Phytophthora megasperma f. sp. glycines</name>
    <dbReference type="NCBI Taxonomy" id="1094619"/>
    <lineage>
        <taxon>Eukaryota</taxon>
        <taxon>Sar</taxon>
        <taxon>Stramenopiles</taxon>
        <taxon>Oomycota</taxon>
        <taxon>Peronosporomycetes</taxon>
        <taxon>Peronosporales</taxon>
        <taxon>Peronosporaceae</taxon>
        <taxon>Phytophthora</taxon>
    </lineage>
</organism>
<dbReference type="GeneID" id="20649491"/>
<gene>
    <name evidence="2" type="ORF">PHYSODRAFT_353892</name>
</gene>
<reference evidence="2 3" key="1">
    <citation type="journal article" date="2006" name="Science">
        <title>Phytophthora genome sequences uncover evolutionary origins and mechanisms of pathogenesis.</title>
        <authorList>
            <person name="Tyler B.M."/>
            <person name="Tripathy S."/>
            <person name="Zhang X."/>
            <person name="Dehal P."/>
            <person name="Jiang R.H."/>
            <person name="Aerts A."/>
            <person name="Arredondo F.D."/>
            <person name="Baxter L."/>
            <person name="Bensasson D."/>
            <person name="Beynon J.L."/>
            <person name="Chapman J."/>
            <person name="Damasceno C.M."/>
            <person name="Dorrance A.E."/>
            <person name="Dou D."/>
            <person name="Dickerman A.W."/>
            <person name="Dubchak I.L."/>
            <person name="Garbelotto M."/>
            <person name="Gijzen M."/>
            <person name="Gordon S.G."/>
            <person name="Govers F."/>
            <person name="Grunwald N.J."/>
            <person name="Huang W."/>
            <person name="Ivors K.L."/>
            <person name="Jones R.W."/>
            <person name="Kamoun S."/>
            <person name="Krampis K."/>
            <person name="Lamour K.H."/>
            <person name="Lee M.K."/>
            <person name="McDonald W.H."/>
            <person name="Medina M."/>
            <person name="Meijer H.J."/>
            <person name="Nordberg E.K."/>
            <person name="Maclean D.J."/>
            <person name="Ospina-Giraldo M.D."/>
            <person name="Morris P.F."/>
            <person name="Phuntumart V."/>
            <person name="Putnam N.H."/>
            <person name="Rash S."/>
            <person name="Rose J.K."/>
            <person name="Sakihama Y."/>
            <person name="Salamov A.A."/>
            <person name="Savidor A."/>
            <person name="Scheuring C.F."/>
            <person name="Smith B.M."/>
            <person name="Sobral B.W."/>
            <person name="Terry A."/>
            <person name="Torto-Alalibo T.A."/>
            <person name="Win J."/>
            <person name="Xu Z."/>
            <person name="Zhang H."/>
            <person name="Grigoriev I.V."/>
            <person name="Rokhsar D.S."/>
            <person name="Boore J.L."/>
        </authorList>
    </citation>
    <scope>NUCLEOTIDE SEQUENCE [LARGE SCALE GENOMIC DNA]</scope>
    <source>
        <strain evidence="2 3">P6497</strain>
    </source>
</reference>
<evidence type="ECO:0000313" key="2">
    <source>
        <dbReference type="EMBL" id="EGZ23906.1"/>
    </source>
</evidence>
<dbReference type="PANTHER" id="PTHR11842:SF10">
    <property type="entry name" value="MITOTIC SPINDLE ASSEMBLY CHECKPOINT PROTEIN MAD2B"/>
    <property type="match status" value="1"/>
</dbReference>
<keyword evidence="3" id="KW-1185">Reference proteome</keyword>
<dbReference type="KEGG" id="psoj:PHYSODRAFT_353892"/>
<dbReference type="STRING" id="1094619.G4YZ48"/>
<sequence>MLTDLVLEFLEAAVHEFLFAWHVYPRESFERRVLYGVPIHMSRHPLLCEYIHSMLAGCRTWLLRAELEKLCVILLSKEGRTMETLVVEPSWRAAFVEAVESDEDQPLPLVQLEEAFRAGMVALVATPASRGADQSEQSKPHTFRILVQTVEDASNQATAINESNACNSWVLADPFWCEDQKKQKEIFPVKAVQSVVSPIRLNVYMEKQQAAVTEVGES</sequence>
<evidence type="ECO:0000313" key="3">
    <source>
        <dbReference type="Proteomes" id="UP000002640"/>
    </source>
</evidence>
<dbReference type="EMBL" id="JH159152">
    <property type="protein sequence ID" value="EGZ23906.1"/>
    <property type="molecule type" value="Genomic_DNA"/>
</dbReference>
<dbReference type="GO" id="GO:0016035">
    <property type="term" value="C:zeta DNA polymerase complex"/>
    <property type="evidence" value="ECO:0007669"/>
    <property type="project" value="TreeGrafter"/>
</dbReference>
<dbReference type="InterPro" id="IPR036570">
    <property type="entry name" value="HORMA_dom_sf"/>
</dbReference>
<name>G4YZ48_PHYSP</name>
<dbReference type="SMR" id="G4YZ48"/>
<protein>
    <recommendedName>
        <fullName evidence="1">HORMA domain-containing protein</fullName>
    </recommendedName>
</protein>
<proteinExistence type="predicted"/>
<dbReference type="PROSITE" id="PS50815">
    <property type="entry name" value="HORMA"/>
    <property type="match status" value="1"/>
</dbReference>
<feature type="domain" description="HORMA" evidence="1">
    <location>
        <begin position="1"/>
        <end position="205"/>
    </location>
</feature>